<reference evidence="2 3" key="1">
    <citation type="submission" date="2017-07" db="EMBL/GenBank/DDBJ databases">
        <title>Genome sequence of Streptomyces pluripotens MUSC 137T.</title>
        <authorList>
            <person name="Ser H.-L."/>
            <person name="Lee L.-H."/>
        </authorList>
    </citation>
    <scope>NUCLEOTIDE SEQUENCE [LARGE SCALE GENOMIC DNA]</scope>
    <source>
        <strain evidence="2 3">MUSC 137</strain>
    </source>
</reference>
<evidence type="ECO:0000256" key="1">
    <source>
        <dbReference type="SAM" id="MobiDB-lite"/>
    </source>
</evidence>
<feature type="region of interest" description="Disordered" evidence="1">
    <location>
        <begin position="40"/>
        <end position="63"/>
    </location>
</feature>
<gene>
    <name evidence="2" type="ORF">LK07_00940</name>
</gene>
<dbReference type="AlphaFoldDB" id="A0A221NSR9"/>
<dbReference type="Proteomes" id="UP000031501">
    <property type="component" value="Chromosome"/>
</dbReference>
<evidence type="ECO:0000313" key="2">
    <source>
        <dbReference type="EMBL" id="ASN22828.1"/>
    </source>
</evidence>
<evidence type="ECO:0000313" key="3">
    <source>
        <dbReference type="Proteomes" id="UP000031501"/>
    </source>
</evidence>
<keyword evidence="3" id="KW-1185">Reference proteome</keyword>
<organism evidence="2 3">
    <name type="scientific">Streptomyces pluripotens</name>
    <dbReference type="NCBI Taxonomy" id="1355015"/>
    <lineage>
        <taxon>Bacteria</taxon>
        <taxon>Bacillati</taxon>
        <taxon>Actinomycetota</taxon>
        <taxon>Actinomycetes</taxon>
        <taxon>Kitasatosporales</taxon>
        <taxon>Streptomycetaceae</taxon>
        <taxon>Streptomyces</taxon>
    </lineage>
</organism>
<accession>A0A221NSR9</accession>
<sequence>MPAEELRRRLAGFARAGGAGSVRAEIDLVAPGVCVCGGGDEDHLRGRQRGPAMGDGSPSDGRDATVTAHLVAYAHSIDIGVDGDGFWPAAARRGTAGREHS</sequence>
<name>A0A221NSR9_9ACTN</name>
<protein>
    <submittedName>
        <fullName evidence="2">Uncharacterized protein</fullName>
    </submittedName>
</protein>
<dbReference type="EMBL" id="CP022433">
    <property type="protein sequence ID" value="ASN22828.1"/>
    <property type="molecule type" value="Genomic_DNA"/>
</dbReference>
<proteinExistence type="predicted"/>